<dbReference type="AlphaFoldDB" id="A0AAV1B378"/>
<keyword evidence="3" id="KW-0804">Transcription</keyword>
<reference evidence="6 7" key="1">
    <citation type="submission" date="2023-01" db="EMBL/GenBank/DDBJ databases">
        <authorList>
            <person name="Kreplak J."/>
        </authorList>
    </citation>
    <scope>NUCLEOTIDE SEQUENCE [LARGE SCALE GENOMIC DNA]</scope>
</reference>
<keyword evidence="7" id="KW-1185">Reference proteome</keyword>
<dbReference type="Proteomes" id="UP001157006">
    <property type="component" value="Chromosome 6"/>
</dbReference>
<dbReference type="GO" id="GO:0009610">
    <property type="term" value="P:response to symbiotic fungus"/>
    <property type="evidence" value="ECO:0007669"/>
    <property type="project" value="UniProtKB-ARBA"/>
</dbReference>
<keyword evidence="4" id="KW-0539">Nucleus</keyword>
<comment type="caution">
    <text evidence="5">Lacks conserved residue(s) required for the propagation of feature annotation.</text>
</comment>
<gene>
    <name evidence="6" type="ORF">VFH_VI036080</name>
</gene>
<evidence type="ECO:0008006" key="8">
    <source>
        <dbReference type="Google" id="ProtNLM"/>
    </source>
</evidence>
<evidence type="ECO:0000256" key="4">
    <source>
        <dbReference type="ARBA" id="ARBA00023242"/>
    </source>
</evidence>
<protein>
    <recommendedName>
        <fullName evidence="8">PIPK domain-containing protein</fullName>
    </recommendedName>
</protein>
<accession>A0AAV1B378</accession>
<keyword evidence="2" id="KW-0805">Transcription regulation</keyword>
<organism evidence="6 7">
    <name type="scientific">Vicia faba</name>
    <name type="common">Broad bean</name>
    <name type="synonym">Faba vulgaris</name>
    <dbReference type="NCBI Taxonomy" id="3906"/>
    <lineage>
        <taxon>Eukaryota</taxon>
        <taxon>Viridiplantae</taxon>
        <taxon>Streptophyta</taxon>
        <taxon>Embryophyta</taxon>
        <taxon>Tracheophyta</taxon>
        <taxon>Spermatophyta</taxon>
        <taxon>Magnoliopsida</taxon>
        <taxon>eudicotyledons</taxon>
        <taxon>Gunneridae</taxon>
        <taxon>Pentapetalae</taxon>
        <taxon>rosids</taxon>
        <taxon>fabids</taxon>
        <taxon>Fabales</taxon>
        <taxon>Fabaceae</taxon>
        <taxon>Papilionoideae</taxon>
        <taxon>50 kb inversion clade</taxon>
        <taxon>NPAAA clade</taxon>
        <taxon>Hologalegina</taxon>
        <taxon>IRL clade</taxon>
        <taxon>Fabeae</taxon>
        <taxon>Vicia</taxon>
    </lineage>
</organism>
<dbReference type="GO" id="GO:0005634">
    <property type="term" value="C:nucleus"/>
    <property type="evidence" value="ECO:0007669"/>
    <property type="project" value="UniProtKB-SubCell"/>
</dbReference>
<name>A0AAV1B378_VICFA</name>
<evidence type="ECO:0000256" key="3">
    <source>
        <dbReference type="ARBA" id="ARBA00023163"/>
    </source>
</evidence>
<dbReference type="Pfam" id="PF03514">
    <property type="entry name" value="GRAS"/>
    <property type="match status" value="1"/>
</dbReference>
<dbReference type="EMBL" id="OX451741">
    <property type="protein sequence ID" value="CAI8616583.1"/>
    <property type="molecule type" value="Genomic_DNA"/>
</dbReference>
<proteinExistence type="inferred from homology"/>
<evidence type="ECO:0000256" key="5">
    <source>
        <dbReference type="PROSITE-ProRule" id="PRU01191"/>
    </source>
</evidence>
<dbReference type="InterPro" id="IPR005202">
    <property type="entry name" value="TF_GRAS"/>
</dbReference>
<comment type="subcellular location">
    <subcellularLocation>
        <location evidence="1">Nucleus</location>
    </subcellularLocation>
</comment>
<comment type="similarity">
    <text evidence="5">Belongs to the GRAS family.</text>
</comment>
<evidence type="ECO:0000256" key="1">
    <source>
        <dbReference type="ARBA" id="ARBA00004123"/>
    </source>
</evidence>
<sequence length="120" mass="13788">MYDNDNRNANELLKHIRQHSSPFGDASQRVAHYFANGLEARLVGHGAGAQTFYSSPSTKRITAAEFLKAYQAHFIRPSIHKICILIWSCVEFGLIHDYRLVLKIFCDVLYTFYSICFPPF</sequence>
<dbReference type="PROSITE" id="PS50985">
    <property type="entry name" value="GRAS"/>
    <property type="match status" value="1"/>
</dbReference>
<evidence type="ECO:0000313" key="7">
    <source>
        <dbReference type="Proteomes" id="UP001157006"/>
    </source>
</evidence>
<evidence type="ECO:0000256" key="2">
    <source>
        <dbReference type="ARBA" id="ARBA00023015"/>
    </source>
</evidence>
<evidence type="ECO:0000313" key="6">
    <source>
        <dbReference type="EMBL" id="CAI8616583.1"/>
    </source>
</evidence>